<reference evidence="1" key="1">
    <citation type="journal article" date="2021" name="Proc. Natl. Acad. Sci. U.S.A.">
        <title>A Catalog of Tens of Thousands of Viruses from Human Metagenomes Reveals Hidden Associations with Chronic Diseases.</title>
        <authorList>
            <person name="Tisza M.J."/>
            <person name="Buck C.B."/>
        </authorList>
    </citation>
    <scope>NUCLEOTIDE SEQUENCE</scope>
    <source>
        <strain evidence="1">CtIZM3</strain>
    </source>
</reference>
<accession>A0A8S5T8R1</accession>
<organism evidence="1">
    <name type="scientific">Caudovirales sp. ctIZM3</name>
    <dbReference type="NCBI Taxonomy" id="2827633"/>
    <lineage>
        <taxon>Viruses</taxon>
        <taxon>Duplodnaviria</taxon>
        <taxon>Heunggongvirae</taxon>
        <taxon>Uroviricota</taxon>
        <taxon>Caudoviricetes</taxon>
    </lineage>
</organism>
<protein>
    <recommendedName>
        <fullName evidence="2">DUF4127 family protein</fullName>
    </recommendedName>
</protein>
<dbReference type="Pfam" id="PF13552">
    <property type="entry name" value="DUF4127"/>
    <property type="match status" value="1"/>
</dbReference>
<name>A0A8S5T8R1_9CAUD</name>
<dbReference type="EMBL" id="BK032770">
    <property type="protein sequence ID" value="DAF59411.1"/>
    <property type="molecule type" value="Genomic_DNA"/>
</dbReference>
<dbReference type="InterPro" id="IPR025394">
    <property type="entry name" value="DUF4127"/>
</dbReference>
<evidence type="ECO:0008006" key="2">
    <source>
        <dbReference type="Google" id="ProtNLM"/>
    </source>
</evidence>
<evidence type="ECO:0000313" key="1">
    <source>
        <dbReference type="EMBL" id="DAF59411.1"/>
    </source>
</evidence>
<proteinExistence type="predicted"/>
<sequence length="520" mass="57588">MTKLKNIAAAVCALTCLLPATVQAKRLNIIYIPLDNRPVCTAYVEQTMEAADCNIILPPEKYIATNDKNGNPEGIWEWLQTKAPRADAAVVSTDSLIYGGLVASRTHNYTKQQLEERVKHLYELKTTLPIKLYTFSTIMRTPRASKGRVEPAYYSSIGPSIFAYSELLDKKDQGKLTPAEALKMQALERNMKKAELGDWLERREKNLWVNQELIRMARSGKFHYFAIGKDDNAPLSSTHMEGRKLSLASFDMSKDSFQILDGVDQLGLLLNARAYNEAHGVKPSIYPLYAPGAGPKTLPQYSDARLQDSVPQQIIAAGAMQAAAPDKADLVLALSTPQDGIVKDATAADNQPFPSPANRSFVGQIEAQLQAGRSVSLADISYSNGADNGFMDCLAGSSALSHLAAYNAWNTADNAVGYAIAQGLLAPAMDEHSKSKLLRQRLIDDWFYQSNARRSVSDELEKHNREDLKYDLGVAEKPVLQAITYRCQALVDKYSFTKGTKFKLSLPWKRLFEVDVEVKK</sequence>